<dbReference type="RefSeq" id="WP_377984063.1">
    <property type="nucleotide sequence ID" value="NZ_JBBKXZ010000004.1"/>
</dbReference>
<dbReference type="InterPro" id="IPR034660">
    <property type="entry name" value="DinB/YfiT-like"/>
</dbReference>
<sequence length="175" mass="20069">MHFPATYEYPNAPYFAEYLNFPAEANLFEVYETQTAEILHIYNKLSEQDGKYAYAEGKWSLKELLGHMVDSERIFTYRALAISRGEMQSLPGFDENEYMQYAGFENQTLAEVIVQYRTTRAATIALVQSFTLTQGNAIGLANGHKISARALAWMIAGHEKHHYNIIQARYLPHFS</sequence>
<dbReference type="Proteomes" id="UP001598138">
    <property type="component" value="Unassembled WGS sequence"/>
</dbReference>
<reference evidence="2 3" key="1">
    <citation type="submission" date="2024-03" db="EMBL/GenBank/DDBJ databases">
        <title>Aquirufa genome sequencing.</title>
        <authorList>
            <person name="Pitt A."/>
            <person name="Hahn M.W."/>
        </authorList>
    </citation>
    <scope>NUCLEOTIDE SEQUENCE [LARGE SCALE GENOMIC DNA]</scope>
    <source>
        <strain evidence="2 3">OSTEICH-129V</strain>
    </source>
</reference>
<evidence type="ECO:0000313" key="3">
    <source>
        <dbReference type="Proteomes" id="UP001598138"/>
    </source>
</evidence>
<proteinExistence type="predicted"/>
<dbReference type="Gene3D" id="1.20.120.450">
    <property type="entry name" value="dinb family like domain"/>
    <property type="match status" value="1"/>
</dbReference>
<feature type="domain" description="DinB-like" evidence="1">
    <location>
        <begin position="32"/>
        <end position="166"/>
    </location>
</feature>
<dbReference type="Pfam" id="PF12867">
    <property type="entry name" value="DinB_2"/>
    <property type="match status" value="1"/>
</dbReference>
<keyword evidence="3" id="KW-1185">Reference proteome</keyword>
<organism evidence="2 3">
    <name type="scientific">Aquirufa avitistagni</name>
    <dbReference type="NCBI Taxonomy" id="3104728"/>
    <lineage>
        <taxon>Bacteria</taxon>
        <taxon>Pseudomonadati</taxon>
        <taxon>Bacteroidota</taxon>
        <taxon>Cytophagia</taxon>
        <taxon>Cytophagales</taxon>
        <taxon>Flectobacillaceae</taxon>
        <taxon>Aquirufa</taxon>
    </lineage>
</organism>
<protein>
    <submittedName>
        <fullName evidence="2">DinB family protein</fullName>
    </submittedName>
</protein>
<comment type="caution">
    <text evidence="2">The sequence shown here is derived from an EMBL/GenBank/DDBJ whole genome shotgun (WGS) entry which is preliminary data.</text>
</comment>
<dbReference type="InterPro" id="IPR024775">
    <property type="entry name" value="DinB-like"/>
</dbReference>
<gene>
    <name evidence="2" type="ORF">U0R10_11225</name>
</gene>
<accession>A0ABW6DGL2</accession>
<dbReference type="EMBL" id="JBBKXZ010000004">
    <property type="protein sequence ID" value="MFD3395190.1"/>
    <property type="molecule type" value="Genomic_DNA"/>
</dbReference>
<evidence type="ECO:0000313" key="2">
    <source>
        <dbReference type="EMBL" id="MFD3395190.1"/>
    </source>
</evidence>
<evidence type="ECO:0000259" key="1">
    <source>
        <dbReference type="Pfam" id="PF12867"/>
    </source>
</evidence>
<dbReference type="SUPFAM" id="SSF109854">
    <property type="entry name" value="DinB/YfiT-like putative metalloenzymes"/>
    <property type="match status" value="1"/>
</dbReference>
<name>A0ABW6DGL2_9BACT</name>